<gene>
    <name evidence="1" type="ORF">PORY_002526</name>
</gene>
<accession>A0ACB7C8Z8</accession>
<sequence>MSTSAKLHFHPPTKLHTVLSQVLGASMWFFMLYRMKQDGPGLKHPWETRKKYTFFQTIHNSLHRDNSDHIHKFVNINNSLLNKMFTKNKLNILKLNSILFFHD</sequence>
<dbReference type="Proteomes" id="UP000768646">
    <property type="component" value="Unassembled WGS sequence"/>
</dbReference>
<protein>
    <submittedName>
        <fullName evidence="1">Uncharacterized protein</fullName>
    </submittedName>
</protein>
<proteinExistence type="predicted"/>
<reference evidence="1 2" key="1">
    <citation type="journal article" date="2021" name="Commun. Biol.">
        <title>Genomic insights into the host specific adaptation of the Pneumocystis genus.</title>
        <authorList>
            <person name="Cisse O.H."/>
            <person name="Ma L."/>
            <person name="Dekker J.P."/>
            <person name="Khil P.P."/>
            <person name="Youn J.-H."/>
            <person name="Brenchley J.M."/>
            <person name="Blair R."/>
            <person name="Pahar B."/>
            <person name="Chabe M."/>
            <person name="Van Rompay K.K.A."/>
            <person name="Keesler R."/>
            <person name="Sukura A."/>
            <person name="Hirsch V."/>
            <person name="Kutty G."/>
            <person name="Liu Y."/>
            <person name="Peng L."/>
            <person name="Chen J."/>
            <person name="Song J."/>
            <person name="Weissenbacher-Lang C."/>
            <person name="Xu J."/>
            <person name="Upham N.S."/>
            <person name="Stajich J.E."/>
            <person name="Cuomo C.A."/>
            <person name="Cushion M.T."/>
            <person name="Kovacs J.A."/>
        </authorList>
    </citation>
    <scope>NUCLEOTIDE SEQUENCE [LARGE SCALE GENOMIC DNA]</scope>
    <source>
        <strain evidence="1 2">RABM</strain>
    </source>
</reference>
<keyword evidence="2" id="KW-1185">Reference proteome</keyword>
<evidence type="ECO:0000313" key="2">
    <source>
        <dbReference type="Proteomes" id="UP000768646"/>
    </source>
</evidence>
<name>A0ACB7C8Z8_9ASCO</name>
<comment type="caution">
    <text evidence="1">The sequence shown here is derived from an EMBL/GenBank/DDBJ whole genome shotgun (WGS) entry which is preliminary data.</text>
</comment>
<organism evidence="1 2">
    <name type="scientific">Pneumocystis oryctolagi</name>
    <dbReference type="NCBI Taxonomy" id="42067"/>
    <lineage>
        <taxon>Eukaryota</taxon>
        <taxon>Fungi</taxon>
        <taxon>Dikarya</taxon>
        <taxon>Ascomycota</taxon>
        <taxon>Taphrinomycotina</taxon>
        <taxon>Pneumocystomycetes</taxon>
        <taxon>Pneumocystaceae</taxon>
        <taxon>Pneumocystis</taxon>
    </lineage>
</organism>
<evidence type="ECO:0000313" key="1">
    <source>
        <dbReference type="EMBL" id="KAG4304003.1"/>
    </source>
</evidence>
<dbReference type="EMBL" id="JABTEG010000012">
    <property type="protein sequence ID" value="KAG4304003.1"/>
    <property type="molecule type" value="Genomic_DNA"/>
</dbReference>